<gene>
    <name evidence="2" type="ORF">GGR14_003782</name>
</gene>
<reference evidence="2 3" key="1">
    <citation type="submission" date="2020-08" db="EMBL/GenBank/DDBJ databases">
        <title>Genomic Encyclopedia of Type Strains, Phase IV (KMG-IV): sequencing the most valuable type-strain genomes for metagenomic binning, comparative biology and taxonomic classification.</title>
        <authorList>
            <person name="Goeker M."/>
        </authorList>
    </citation>
    <scope>NUCLEOTIDE SEQUENCE [LARGE SCALE GENOMIC DNA]</scope>
    <source>
        <strain evidence="2 3">DSM 105721</strain>
    </source>
</reference>
<dbReference type="GeneID" id="93099923"/>
<keyword evidence="1" id="KW-0732">Signal</keyword>
<dbReference type="Proteomes" id="UP000546007">
    <property type="component" value="Unassembled WGS sequence"/>
</dbReference>
<dbReference type="AlphaFoldDB" id="A0A7W6N0E2"/>
<evidence type="ECO:0000313" key="3">
    <source>
        <dbReference type="Proteomes" id="UP000546007"/>
    </source>
</evidence>
<dbReference type="OrthoDB" id="1047503at2"/>
<evidence type="ECO:0000256" key="1">
    <source>
        <dbReference type="SAM" id="SignalP"/>
    </source>
</evidence>
<sequence>MKNKFLLLLILGVTFFVSCSDDDDKAWKNIPQDEIEIQKVTFEVNGEQATTGTLQMAVKNGSEAVLTLKNVIPGYATIPVNVKLEEQADDSFVFSGEEGLTTPPAMLIVRSDAKPVILNVKVEGKISVEGKVSATATTKLSETAQAGLTGSWNLSATSSGESTPLFFVWSAIDLEKPNFENAAALVNLFGSMILFNVLNQVTFHEDGNITAKYWENFSMENMFANQDKGQLIASHDDWSDSPKNLAFWYAKNSMIYIVPSINAIAQQVNGDNEDVDISNSEDIVTLLAKLKEYNIDVDALLPIVMQWITEGIPVKYVKTGDALKIYIDKEMAAPFITPLLPALDKLQEDMEKIIEAGEDENTIEMIQLVLGVLQIEKLTDIKTIWEENTNEFEISLNFVSAK</sequence>
<evidence type="ECO:0008006" key="4">
    <source>
        <dbReference type="Google" id="ProtNLM"/>
    </source>
</evidence>
<evidence type="ECO:0000313" key="2">
    <source>
        <dbReference type="EMBL" id="MBB4027965.1"/>
    </source>
</evidence>
<organism evidence="2 3">
    <name type="scientific">Butyricimonas faecihominis</name>
    <dbReference type="NCBI Taxonomy" id="1472416"/>
    <lineage>
        <taxon>Bacteria</taxon>
        <taxon>Pseudomonadati</taxon>
        <taxon>Bacteroidota</taxon>
        <taxon>Bacteroidia</taxon>
        <taxon>Bacteroidales</taxon>
        <taxon>Odoribacteraceae</taxon>
        <taxon>Butyricimonas</taxon>
    </lineage>
</organism>
<dbReference type="PROSITE" id="PS51257">
    <property type="entry name" value="PROKAR_LIPOPROTEIN"/>
    <property type="match status" value="1"/>
</dbReference>
<name>A0A7W6N0E2_9BACT</name>
<protein>
    <recommendedName>
        <fullName evidence="4">DUF4925 domain-containing protein</fullName>
    </recommendedName>
</protein>
<feature type="signal peptide" evidence="1">
    <location>
        <begin position="1"/>
        <end position="19"/>
    </location>
</feature>
<dbReference type="EMBL" id="JACIES010000014">
    <property type="protein sequence ID" value="MBB4027965.1"/>
    <property type="molecule type" value="Genomic_DNA"/>
</dbReference>
<dbReference type="RefSeq" id="WP_151412187.1">
    <property type="nucleotide sequence ID" value="NZ_AP028155.1"/>
</dbReference>
<comment type="caution">
    <text evidence="2">The sequence shown here is derived from an EMBL/GenBank/DDBJ whole genome shotgun (WGS) entry which is preliminary data.</text>
</comment>
<proteinExistence type="predicted"/>
<accession>A0A7W6N0E2</accession>
<keyword evidence="3" id="KW-1185">Reference proteome</keyword>
<feature type="chain" id="PRO_5031461938" description="DUF4925 domain-containing protein" evidence="1">
    <location>
        <begin position="20"/>
        <end position="402"/>
    </location>
</feature>